<evidence type="ECO:0000313" key="1">
    <source>
        <dbReference type="EMBL" id="CAG9789639.1"/>
    </source>
</evidence>
<accession>A0A9N9R4Y7</accession>
<dbReference type="OrthoDB" id="8065135at2759"/>
<reference evidence="1" key="2">
    <citation type="submission" date="2022-10" db="EMBL/GenBank/DDBJ databases">
        <authorList>
            <consortium name="ENA_rothamsted_submissions"/>
            <consortium name="culmorum"/>
            <person name="King R."/>
        </authorList>
    </citation>
    <scope>NUCLEOTIDE SEQUENCE</scope>
</reference>
<dbReference type="EMBL" id="OU893351">
    <property type="protein sequence ID" value="CAG9789639.1"/>
    <property type="molecule type" value="Genomic_DNA"/>
</dbReference>
<keyword evidence="2" id="KW-1185">Reference proteome</keyword>
<dbReference type="PANTHER" id="PTHR37162:SF1">
    <property type="entry name" value="BED-TYPE DOMAIN-CONTAINING PROTEIN"/>
    <property type="match status" value="1"/>
</dbReference>
<gene>
    <name evidence="1" type="ORF">DIATSA_LOCUS7358</name>
</gene>
<sequence length="255" mass="29657">MSQRCKNNFKTLNLPVPAKDKSECFDKKSTKEMRASLAKNENIVKAVPECNAAKHSTNKLEVDVESLILKICSHFSRSAKRRLDLQRQFEENELQWEEIIKHVATRFLSLGPAIERAAELLKIDEMNMDCLYEEFQLIKKNLDIAATSSAEKTMSAIEKWKKVLEGFSYNEISNIFRIISFFFSIPSSNCFVERVFSQMVLKWTDVRNNCTPDLIKIELLTTFNYDYDCINFYKYVKSNENLIKLAHTSAKYSKK</sequence>
<protein>
    <recommendedName>
        <fullName evidence="3">HAT C-terminal dimerisation domain-containing protein</fullName>
    </recommendedName>
</protein>
<dbReference type="Proteomes" id="UP001153714">
    <property type="component" value="Chromosome 20"/>
</dbReference>
<evidence type="ECO:0000313" key="2">
    <source>
        <dbReference type="Proteomes" id="UP001153714"/>
    </source>
</evidence>
<organism evidence="1 2">
    <name type="scientific">Diatraea saccharalis</name>
    <name type="common">sugarcane borer</name>
    <dbReference type="NCBI Taxonomy" id="40085"/>
    <lineage>
        <taxon>Eukaryota</taxon>
        <taxon>Metazoa</taxon>
        <taxon>Ecdysozoa</taxon>
        <taxon>Arthropoda</taxon>
        <taxon>Hexapoda</taxon>
        <taxon>Insecta</taxon>
        <taxon>Pterygota</taxon>
        <taxon>Neoptera</taxon>
        <taxon>Endopterygota</taxon>
        <taxon>Lepidoptera</taxon>
        <taxon>Glossata</taxon>
        <taxon>Ditrysia</taxon>
        <taxon>Pyraloidea</taxon>
        <taxon>Crambidae</taxon>
        <taxon>Crambinae</taxon>
        <taxon>Diatraea</taxon>
    </lineage>
</organism>
<reference evidence="1" key="1">
    <citation type="submission" date="2021-12" db="EMBL/GenBank/DDBJ databases">
        <authorList>
            <person name="King R."/>
        </authorList>
    </citation>
    <scope>NUCLEOTIDE SEQUENCE</scope>
</reference>
<name>A0A9N9R4Y7_9NEOP</name>
<dbReference type="AlphaFoldDB" id="A0A9N9R4Y7"/>
<evidence type="ECO:0008006" key="3">
    <source>
        <dbReference type="Google" id="ProtNLM"/>
    </source>
</evidence>
<dbReference type="PANTHER" id="PTHR37162">
    <property type="entry name" value="HAT FAMILY DIMERISATION DOMAINCONTAINING PROTEIN-RELATED"/>
    <property type="match status" value="1"/>
</dbReference>
<proteinExistence type="predicted"/>